<dbReference type="AlphaFoldDB" id="A0AAF0PZ75"/>
<dbReference type="Proteomes" id="UP001234989">
    <property type="component" value="Chromosome 2"/>
</dbReference>
<dbReference type="PANTHER" id="PTHR47723">
    <property type="entry name" value="OS05G0353850 PROTEIN"/>
    <property type="match status" value="1"/>
</dbReference>
<dbReference type="SUPFAM" id="SSF56219">
    <property type="entry name" value="DNase I-like"/>
    <property type="match status" value="1"/>
</dbReference>
<dbReference type="Gene3D" id="3.30.420.10">
    <property type="entry name" value="Ribonuclease H-like superfamily/Ribonuclease H"/>
    <property type="match status" value="1"/>
</dbReference>
<dbReference type="PROSITE" id="PS50879">
    <property type="entry name" value="RNASE_H_1"/>
    <property type="match status" value="1"/>
</dbReference>
<dbReference type="InterPro" id="IPR036691">
    <property type="entry name" value="Endo/exonu/phosph_ase_sf"/>
</dbReference>
<dbReference type="InterPro" id="IPR026960">
    <property type="entry name" value="RVT-Znf"/>
</dbReference>
<dbReference type="EMBL" id="CP133613">
    <property type="protein sequence ID" value="WMV13666.1"/>
    <property type="molecule type" value="Genomic_DNA"/>
</dbReference>
<evidence type="ECO:0000256" key="1">
    <source>
        <dbReference type="SAM" id="MobiDB-lite"/>
    </source>
</evidence>
<feature type="domain" description="RNase H type-1" evidence="2">
    <location>
        <begin position="253"/>
        <end position="383"/>
    </location>
</feature>
<gene>
    <name evidence="3" type="ORF">MTR67_007051</name>
</gene>
<dbReference type="InterPro" id="IPR002156">
    <property type="entry name" value="RNaseH_domain"/>
</dbReference>
<protein>
    <recommendedName>
        <fullName evidence="2">RNase H type-1 domain-containing protein</fullName>
    </recommendedName>
</protein>
<feature type="region of interest" description="Disordered" evidence="1">
    <location>
        <begin position="579"/>
        <end position="634"/>
    </location>
</feature>
<reference evidence="3" key="1">
    <citation type="submission" date="2023-08" db="EMBL/GenBank/DDBJ databases">
        <title>A de novo genome assembly of Solanum verrucosum Schlechtendal, a Mexican diploid species geographically isolated from the other diploid A-genome species in potato relatives.</title>
        <authorList>
            <person name="Hosaka K."/>
        </authorList>
    </citation>
    <scope>NUCLEOTIDE SEQUENCE</scope>
    <source>
        <tissue evidence="3">Young leaves</tissue>
    </source>
</reference>
<name>A0AAF0PZ75_SOLVR</name>
<dbReference type="PANTHER" id="PTHR47723:SF7">
    <property type="entry name" value="RNASE H FAMILY PROTEIN"/>
    <property type="match status" value="1"/>
</dbReference>
<dbReference type="Pfam" id="PF13456">
    <property type="entry name" value="RVT_3"/>
    <property type="match status" value="1"/>
</dbReference>
<accession>A0AAF0PZ75</accession>
<dbReference type="GO" id="GO:0004523">
    <property type="term" value="F:RNA-DNA hybrid ribonuclease activity"/>
    <property type="evidence" value="ECO:0007669"/>
    <property type="project" value="InterPro"/>
</dbReference>
<keyword evidence="4" id="KW-1185">Reference proteome</keyword>
<dbReference type="GO" id="GO:0003676">
    <property type="term" value="F:nucleic acid binding"/>
    <property type="evidence" value="ECO:0007669"/>
    <property type="project" value="InterPro"/>
</dbReference>
<organism evidence="3 4">
    <name type="scientific">Solanum verrucosum</name>
    <dbReference type="NCBI Taxonomy" id="315347"/>
    <lineage>
        <taxon>Eukaryota</taxon>
        <taxon>Viridiplantae</taxon>
        <taxon>Streptophyta</taxon>
        <taxon>Embryophyta</taxon>
        <taxon>Tracheophyta</taxon>
        <taxon>Spermatophyta</taxon>
        <taxon>Magnoliopsida</taxon>
        <taxon>eudicotyledons</taxon>
        <taxon>Gunneridae</taxon>
        <taxon>Pentapetalae</taxon>
        <taxon>asterids</taxon>
        <taxon>lamiids</taxon>
        <taxon>Solanales</taxon>
        <taxon>Solanaceae</taxon>
        <taxon>Solanoideae</taxon>
        <taxon>Solaneae</taxon>
        <taxon>Solanum</taxon>
    </lineage>
</organism>
<dbReference type="InterPro" id="IPR053151">
    <property type="entry name" value="RNase_H-like"/>
</dbReference>
<evidence type="ECO:0000259" key="2">
    <source>
        <dbReference type="PROSITE" id="PS50879"/>
    </source>
</evidence>
<feature type="compositionally biased region" description="Acidic residues" evidence="1">
    <location>
        <begin position="549"/>
        <end position="567"/>
    </location>
</feature>
<dbReference type="InterPro" id="IPR012337">
    <property type="entry name" value="RNaseH-like_sf"/>
</dbReference>
<dbReference type="InterPro" id="IPR044730">
    <property type="entry name" value="RNase_H-like_dom_plant"/>
</dbReference>
<dbReference type="Pfam" id="PF13966">
    <property type="entry name" value="zf-RVT"/>
    <property type="match status" value="1"/>
</dbReference>
<proteinExistence type="predicted"/>
<feature type="region of interest" description="Disordered" evidence="1">
    <location>
        <begin position="547"/>
        <end position="567"/>
    </location>
</feature>
<evidence type="ECO:0000313" key="3">
    <source>
        <dbReference type="EMBL" id="WMV13666.1"/>
    </source>
</evidence>
<evidence type="ECO:0000313" key="4">
    <source>
        <dbReference type="Proteomes" id="UP001234989"/>
    </source>
</evidence>
<dbReference type="SUPFAM" id="SSF53098">
    <property type="entry name" value="Ribonuclease H-like"/>
    <property type="match status" value="1"/>
</dbReference>
<feature type="compositionally biased region" description="Basic and acidic residues" evidence="1">
    <location>
        <begin position="585"/>
        <end position="594"/>
    </location>
</feature>
<dbReference type="InterPro" id="IPR036397">
    <property type="entry name" value="RNaseH_sf"/>
</dbReference>
<sequence length="847" mass="96930">MMKNKLTVESNIQWKIRNGSCSFWWDNWLGVGPLAHYTSNSNRFNNDSVLEFIEDGHWNMPKVLRVAPPSQVHNILSMQLQLQQGLPDQAVWKPNTSGLFSVSSAWNCIREKREKAKINTYNWHPKIPFKCSFLLWRAIRGKLPTNEKLSRFGIEPSYCHCCHSPGTDTIEHTFNSGDFAKAVWKYFAILLGIQTDFLPLRNMIMRWWSATYNNEAHNLSLHFLAYELDKFCNVIEKCSQDTKVTTVQWTKPPHRWVKLNTDGSALSNLGSIGAGGVVRNHLGEIILAFSAPLGTGTNNQEEVEAAIFGITWCIHMKYNKVILEVDSQLLVDWFKNNKSIPWNISSQMHQLHQLATQLDHFKCIHTFREANFVADVLSKHSHQIPTPQVYFNIQQLPKLAAAYFQQDLAEVLDKHKGNKNDNRPETTVITQQGLEEYNENPANVGQAATGIDSMLTFPNPIDNVVITDVVVAVGGLDRKEQETHTNLQEGVSKGGGGGELTHVRHEEVDIDHSRDSRAPTTPITNQQKTVTTQGNRFKVSLDDYGALNSEDEVDPDNQSMDETDEDAEATMQHTGQVFGSSFQEKSTDVQRKTEQQGLSPWGRKQTRHKSHQPIPSMYDNPSRPMTRSNSKDNSHIDKVRGQLQMDHAVSNPNGKIWLFWSNEVTGHILEKHAQRLTISFKHIDIPEQFMMSFIYAKCKDYMRRPLWDMLLFYANMDLPWCTLGDFNVITSIEEKLGGIPYNMNKSFEFIGMIEAYGLTDLGYIGLPFTWCNQKDAEARVWKRLDRSMVNDKWLEVMPQTTIENLSYVGSDHSSMLMEMTRVNESHIKYFKNLHFWVDNATFLTTVH</sequence>
<dbReference type="Gene3D" id="3.60.10.10">
    <property type="entry name" value="Endonuclease/exonuclease/phosphatase"/>
    <property type="match status" value="1"/>
</dbReference>
<dbReference type="CDD" id="cd06222">
    <property type="entry name" value="RNase_H_like"/>
    <property type="match status" value="1"/>
</dbReference>